<name>A0AAN9J330_CROPI</name>
<reference evidence="2 3" key="1">
    <citation type="submission" date="2024-01" db="EMBL/GenBank/DDBJ databases">
        <title>The genomes of 5 underutilized Papilionoideae crops provide insights into root nodulation and disease resistanc.</title>
        <authorList>
            <person name="Yuan L."/>
        </authorList>
    </citation>
    <scope>NUCLEOTIDE SEQUENCE [LARGE SCALE GENOMIC DNA]</scope>
    <source>
        <strain evidence="2">ZHUSHIDOU_FW_LH</strain>
        <tissue evidence="2">Leaf</tissue>
    </source>
</reference>
<feature type="chain" id="PRO_5042894396" description="Secreted protein" evidence="1">
    <location>
        <begin position="23"/>
        <end position="98"/>
    </location>
</feature>
<evidence type="ECO:0000313" key="3">
    <source>
        <dbReference type="Proteomes" id="UP001372338"/>
    </source>
</evidence>
<sequence length="98" mass="11256">MTPFIFKLALVLAAMVPLECSGVPLLAAETSVRRGRDRCSWWFLDPSLSRVGDDDGALLHREQHRQATWRAAVTPWTTLTARDFIEPDPWFSCLHYHF</sequence>
<feature type="signal peptide" evidence="1">
    <location>
        <begin position="1"/>
        <end position="22"/>
    </location>
</feature>
<proteinExistence type="predicted"/>
<protein>
    <recommendedName>
        <fullName evidence="4">Secreted protein</fullName>
    </recommendedName>
</protein>
<evidence type="ECO:0000313" key="2">
    <source>
        <dbReference type="EMBL" id="KAK7291300.1"/>
    </source>
</evidence>
<dbReference type="AlphaFoldDB" id="A0AAN9J330"/>
<keyword evidence="1" id="KW-0732">Signal</keyword>
<dbReference type="Proteomes" id="UP001372338">
    <property type="component" value="Unassembled WGS sequence"/>
</dbReference>
<gene>
    <name evidence="2" type="ORF">RIF29_06319</name>
</gene>
<organism evidence="2 3">
    <name type="scientific">Crotalaria pallida</name>
    <name type="common">Smooth rattlebox</name>
    <name type="synonym">Crotalaria striata</name>
    <dbReference type="NCBI Taxonomy" id="3830"/>
    <lineage>
        <taxon>Eukaryota</taxon>
        <taxon>Viridiplantae</taxon>
        <taxon>Streptophyta</taxon>
        <taxon>Embryophyta</taxon>
        <taxon>Tracheophyta</taxon>
        <taxon>Spermatophyta</taxon>
        <taxon>Magnoliopsida</taxon>
        <taxon>eudicotyledons</taxon>
        <taxon>Gunneridae</taxon>
        <taxon>Pentapetalae</taxon>
        <taxon>rosids</taxon>
        <taxon>fabids</taxon>
        <taxon>Fabales</taxon>
        <taxon>Fabaceae</taxon>
        <taxon>Papilionoideae</taxon>
        <taxon>50 kb inversion clade</taxon>
        <taxon>genistoids sensu lato</taxon>
        <taxon>core genistoids</taxon>
        <taxon>Crotalarieae</taxon>
        <taxon>Crotalaria</taxon>
    </lineage>
</organism>
<evidence type="ECO:0008006" key="4">
    <source>
        <dbReference type="Google" id="ProtNLM"/>
    </source>
</evidence>
<evidence type="ECO:0000256" key="1">
    <source>
        <dbReference type="SAM" id="SignalP"/>
    </source>
</evidence>
<comment type="caution">
    <text evidence="2">The sequence shown here is derived from an EMBL/GenBank/DDBJ whole genome shotgun (WGS) entry which is preliminary data.</text>
</comment>
<accession>A0AAN9J330</accession>
<dbReference type="EMBL" id="JAYWIO010000001">
    <property type="protein sequence ID" value="KAK7291300.1"/>
    <property type="molecule type" value="Genomic_DNA"/>
</dbReference>
<keyword evidence="3" id="KW-1185">Reference proteome</keyword>